<dbReference type="FunFam" id="3.40.50.620:FF:000115">
    <property type="entry name" value="tRNA-specific 2-thiouridylase MnmA"/>
    <property type="match status" value="1"/>
</dbReference>
<evidence type="ECO:0000256" key="9">
    <source>
        <dbReference type="HAMAP-Rule" id="MF_00144"/>
    </source>
</evidence>
<comment type="subcellular location">
    <subcellularLocation>
        <location evidence="9">Cytoplasm</location>
    </subcellularLocation>
</comment>
<feature type="domain" description="tRNA-specific 2-thiouridylase MnmA-like C-terminal" evidence="10">
    <location>
        <begin position="309"/>
        <end position="391"/>
    </location>
</feature>
<feature type="binding site" evidence="9">
    <location>
        <position position="154"/>
    </location>
    <ligand>
        <name>ATP</name>
        <dbReference type="ChEBI" id="CHEBI:30616"/>
    </ligand>
</feature>
<feature type="active site" description="Cysteine persulfide intermediate" evidence="9">
    <location>
        <position position="229"/>
    </location>
</feature>
<dbReference type="Proteomes" id="UP000593594">
    <property type="component" value="Chromosome"/>
</dbReference>
<evidence type="ECO:0000259" key="11">
    <source>
        <dbReference type="Pfam" id="PF20259"/>
    </source>
</evidence>
<dbReference type="Pfam" id="PF20259">
    <property type="entry name" value="tRNA_Me_trans_M"/>
    <property type="match status" value="1"/>
</dbReference>
<dbReference type="PANTHER" id="PTHR11933">
    <property type="entry name" value="TRNA 5-METHYLAMINOMETHYL-2-THIOURIDYLATE -METHYLTRANSFERASE"/>
    <property type="match status" value="1"/>
</dbReference>
<evidence type="ECO:0000313" key="12">
    <source>
        <dbReference type="EMBL" id="QPC44046.1"/>
    </source>
</evidence>
<dbReference type="FunFam" id="2.30.30.280:FF:000001">
    <property type="entry name" value="tRNA-specific 2-thiouridylase MnmA"/>
    <property type="match status" value="1"/>
</dbReference>
<evidence type="ECO:0000256" key="4">
    <source>
        <dbReference type="ARBA" id="ARBA00022741"/>
    </source>
</evidence>
<dbReference type="AlphaFoldDB" id="A0A7S8C663"/>
<proteinExistence type="inferred from homology"/>
<gene>
    <name evidence="9 12" type="primary">mnmA</name>
    <name evidence="12" type="ORF">HW532_15910</name>
</gene>
<comment type="similarity">
    <text evidence="9">Belongs to the MnmA/TRMU family.</text>
</comment>
<dbReference type="InterPro" id="IPR023382">
    <property type="entry name" value="MnmA-like_central_sf"/>
</dbReference>
<feature type="site" description="Interaction with tRNA" evidence="9">
    <location>
        <position position="371"/>
    </location>
</feature>
<keyword evidence="1 9" id="KW-0820">tRNA-binding</keyword>
<dbReference type="GO" id="GO:0005737">
    <property type="term" value="C:cytoplasm"/>
    <property type="evidence" value="ECO:0007669"/>
    <property type="project" value="UniProtKB-SubCell"/>
</dbReference>
<keyword evidence="6 9" id="KW-0694">RNA-binding</keyword>
<evidence type="ECO:0000256" key="2">
    <source>
        <dbReference type="ARBA" id="ARBA00022679"/>
    </source>
</evidence>
<dbReference type="GO" id="GO:0002143">
    <property type="term" value="P:tRNA wobble position uridine thiolation"/>
    <property type="evidence" value="ECO:0007669"/>
    <property type="project" value="TreeGrafter"/>
</dbReference>
<comment type="catalytic activity">
    <reaction evidence="8 9">
        <text>S-sulfanyl-L-cysteinyl-[protein] + uridine(34) in tRNA + AH2 + ATP = 2-thiouridine(34) in tRNA + L-cysteinyl-[protein] + A + AMP + diphosphate + H(+)</text>
        <dbReference type="Rhea" id="RHEA:47032"/>
        <dbReference type="Rhea" id="RHEA-COMP:10131"/>
        <dbReference type="Rhea" id="RHEA-COMP:11726"/>
        <dbReference type="Rhea" id="RHEA-COMP:11727"/>
        <dbReference type="Rhea" id="RHEA-COMP:11728"/>
        <dbReference type="ChEBI" id="CHEBI:13193"/>
        <dbReference type="ChEBI" id="CHEBI:15378"/>
        <dbReference type="ChEBI" id="CHEBI:17499"/>
        <dbReference type="ChEBI" id="CHEBI:29950"/>
        <dbReference type="ChEBI" id="CHEBI:30616"/>
        <dbReference type="ChEBI" id="CHEBI:33019"/>
        <dbReference type="ChEBI" id="CHEBI:61963"/>
        <dbReference type="ChEBI" id="CHEBI:65315"/>
        <dbReference type="ChEBI" id="CHEBI:87170"/>
        <dbReference type="ChEBI" id="CHEBI:456215"/>
        <dbReference type="EC" id="2.8.1.13"/>
    </reaction>
</comment>
<comment type="caution">
    <text evidence="9">Lacks conserved residue(s) required for the propagation of feature annotation.</text>
</comment>
<dbReference type="EMBL" id="CP058214">
    <property type="protein sequence ID" value="QPC44046.1"/>
    <property type="molecule type" value="Genomic_DNA"/>
</dbReference>
<protein>
    <recommendedName>
        <fullName evidence="9">tRNA-specific 2-thiouridylase MnmA</fullName>
        <ecNumber evidence="9">2.8.1.13</ecNumber>
    </recommendedName>
</protein>
<dbReference type="SUPFAM" id="SSF52402">
    <property type="entry name" value="Adenine nucleotide alpha hydrolases-like"/>
    <property type="match status" value="1"/>
</dbReference>
<evidence type="ECO:0000256" key="7">
    <source>
        <dbReference type="ARBA" id="ARBA00023157"/>
    </source>
</evidence>
<feature type="active site" description="Nucleophile" evidence="9">
    <location>
        <position position="130"/>
    </location>
</feature>
<dbReference type="HAMAP" id="MF_00144">
    <property type="entry name" value="tRNA_thiouridyl_MnmA"/>
    <property type="match status" value="1"/>
</dbReference>
<keyword evidence="13" id="KW-1185">Reference proteome</keyword>
<dbReference type="CDD" id="cd01998">
    <property type="entry name" value="MnmA_TRMU-like"/>
    <property type="match status" value="1"/>
</dbReference>
<dbReference type="PANTHER" id="PTHR11933:SF5">
    <property type="entry name" value="MITOCHONDRIAL TRNA-SPECIFIC 2-THIOURIDYLASE 1"/>
    <property type="match status" value="1"/>
</dbReference>
<dbReference type="EC" id="2.8.1.13" evidence="9"/>
<dbReference type="Gene3D" id="3.40.50.620">
    <property type="entry name" value="HUPs"/>
    <property type="match status" value="1"/>
</dbReference>
<keyword evidence="9" id="KW-0963">Cytoplasm</keyword>
<evidence type="ECO:0000256" key="1">
    <source>
        <dbReference type="ARBA" id="ARBA00022555"/>
    </source>
</evidence>
<dbReference type="GO" id="GO:0103016">
    <property type="term" value="F:tRNA-uridine 2-sulfurtransferase activity"/>
    <property type="evidence" value="ECO:0007669"/>
    <property type="project" value="UniProtKB-EC"/>
</dbReference>
<evidence type="ECO:0000256" key="3">
    <source>
        <dbReference type="ARBA" id="ARBA00022694"/>
    </source>
</evidence>
<keyword evidence="7" id="KW-1015">Disulfide bond</keyword>
<evidence type="ECO:0000313" key="13">
    <source>
        <dbReference type="Proteomes" id="UP000593594"/>
    </source>
</evidence>
<evidence type="ECO:0000256" key="6">
    <source>
        <dbReference type="ARBA" id="ARBA00022884"/>
    </source>
</evidence>
<organism evidence="12 13">
    <name type="scientific">Kaustia mangrovi</name>
    <dbReference type="NCBI Taxonomy" id="2593653"/>
    <lineage>
        <taxon>Bacteria</taxon>
        <taxon>Pseudomonadati</taxon>
        <taxon>Pseudomonadota</taxon>
        <taxon>Alphaproteobacteria</taxon>
        <taxon>Hyphomicrobiales</taxon>
        <taxon>Parvibaculaceae</taxon>
        <taxon>Kaustia</taxon>
    </lineage>
</organism>
<feature type="region of interest" description="Interaction with tRNA" evidence="9">
    <location>
        <begin position="179"/>
        <end position="181"/>
    </location>
</feature>
<evidence type="ECO:0000256" key="8">
    <source>
        <dbReference type="ARBA" id="ARBA00051542"/>
    </source>
</evidence>
<dbReference type="NCBIfam" id="NF001138">
    <property type="entry name" value="PRK00143.1"/>
    <property type="match status" value="1"/>
</dbReference>
<comment type="function">
    <text evidence="9">Catalyzes the 2-thiolation of uridine at the wobble position (U34) of tRNA, leading to the formation of s(2)U34.</text>
</comment>
<dbReference type="KEGG" id="kmn:HW532_15910"/>
<dbReference type="InterPro" id="IPR046885">
    <property type="entry name" value="MnmA-like_C"/>
</dbReference>
<reference evidence="12 13" key="1">
    <citation type="submission" date="2020-06" db="EMBL/GenBank/DDBJ databases">
        <title>Genome sequence of 2 isolates from Red Sea Mangroves.</title>
        <authorList>
            <person name="Sefrji F."/>
            <person name="Michoud G."/>
            <person name="Merlino G."/>
            <person name="Daffonchio D."/>
        </authorList>
    </citation>
    <scope>NUCLEOTIDE SEQUENCE [LARGE SCALE GENOMIC DNA]</scope>
    <source>
        <strain evidence="12 13">R1DC25</strain>
    </source>
</reference>
<keyword evidence="3 9" id="KW-0819">tRNA processing</keyword>
<keyword evidence="2 9" id="KW-0808">Transferase</keyword>
<dbReference type="GO" id="GO:0005524">
    <property type="term" value="F:ATP binding"/>
    <property type="evidence" value="ECO:0007669"/>
    <property type="project" value="UniProtKB-KW"/>
</dbReference>
<dbReference type="InterPro" id="IPR046884">
    <property type="entry name" value="MnmA-like_central"/>
</dbReference>
<dbReference type="Gene3D" id="2.30.30.280">
    <property type="entry name" value="Adenine nucleotide alpha hydrolases-like domains"/>
    <property type="match status" value="1"/>
</dbReference>
<dbReference type="GO" id="GO:0000049">
    <property type="term" value="F:tRNA binding"/>
    <property type="evidence" value="ECO:0007669"/>
    <property type="project" value="UniProtKB-KW"/>
</dbReference>
<feature type="binding site" evidence="9">
    <location>
        <position position="62"/>
    </location>
    <ligand>
        <name>ATP</name>
        <dbReference type="ChEBI" id="CHEBI:30616"/>
    </ligand>
</feature>
<feature type="binding site" evidence="9">
    <location>
        <begin position="36"/>
        <end position="43"/>
    </location>
    <ligand>
        <name>ATP</name>
        <dbReference type="ChEBI" id="CHEBI:30616"/>
    </ligand>
</feature>
<dbReference type="Pfam" id="PF20258">
    <property type="entry name" value="tRNA_Me_trans_C"/>
    <property type="match status" value="1"/>
</dbReference>
<dbReference type="InterPro" id="IPR014729">
    <property type="entry name" value="Rossmann-like_a/b/a_fold"/>
</dbReference>
<feature type="site" description="Interaction with tRNA" evidence="9">
    <location>
        <position position="155"/>
    </location>
</feature>
<name>A0A7S8C663_9HYPH</name>
<dbReference type="InterPro" id="IPR004506">
    <property type="entry name" value="MnmA-like"/>
</dbReference>
<dbReference type="RefSeq" id="WP_213161410.1">
    <property type="nucleotide sequence ID" value="NZ_CP058214.1"/>
</dbReference>
<keyword evidence="4 9" id="KW-0547">Nucleotide-binding</keyword>
<sequence>MLTGTTTDCVGALCAGHGPDGMDLPGHPSQTRVVVAMSGGVDSSLVAALLKRAGYDVVGITLQLYDHGAATARGRTCCAGQDIHDARRVAEAIGIPHYVLDYESRFRDSVIEDFADSYLAGETPIPCVRCNQGVKFRDLLGMARDLGAQALATGHYIASRDRGDGSGHRDLLTAADPDRDQSYFLFATTQDQLDYLRFPLGTMTKPQVRRLAAEFGLAVADKPDSQDICFVPDGRYATVVERLRPHAGEPGDIVHIDGRVLGRHRGIVHYTIGQRRGLGVADGEPLFVLRIEPATRRLIVGPKEALLCRTMILRDVNWLGAAGLDDVPEEGIDLHVRIRSTRPPMPARLTVRDGRASVCLSDGDYGVSPGQACVFYEAPGSGARVLGGGWIASAPTEWELEAERHAHFADNRQMVAVGR</sequence>
<evidence type="ECO:0000256" key="5">
    <source>
        <dbReference type="ARBA" id="ARBA00022840"/>
    </source>
</evidence>
<keyword evidence="5 9" id="KW-0067">ATP-binding</keyword>
<accession>A0A7S8C663</accession>
<dbReference type="Gene3D" id="2.40.30.10">
    <property type="entry name" value="Translation factors"/>
    <property type="match status" value="1"/>
</dbReference>
<feature type="domain" description="tRNA-specific 2-thiouridylase MnmA-like central" evidence="11">
    <location>
        <begin position="249"/>
        <end position="301"/>
    </location>
</feature>
<evidence type="ECO:0000259" key="10">
    <source>
        <dbReference type="Pfam" id="PF20258"/>
    </source>
</evidence>
<dbReference type="NCBIfam" id="TIGR00420">
    <property type="entry name" value="trmU"/>
    <property type="match status" value="1"/>
</dbReference>
<dbReference type="Pfam" id="PF03054">
    <property type="entry name" value="tRNA_Me_trans"/>
    <property type="match status" value="1"/>
</dbReference>